<feature type="region of interest" description="Disordered" evidence="2">
    <location>
        <begin position="226"/>
        <end position="263"/>
    </location>
</feature>
<accession>A0ABR2IP28</accession>
<evidence type="ECO:0000256" key="2">
    <source>
        <dbReference type="SAM" id="MobiDB-lite"/>
    </source>
</evidence>
<evidence type="ECO:0000313" key="4">
    <source>
        <dbReference type="Proteomes" id="UP001470230"/>
    </source>
</evidence>
<gene>
    <name evidence="3" type="ORF">M9Y10_009643</name>
</gene>
<feature type="coiled-coil region" evidence="1">
    <location>
        <begin position="274"/>
        <end position="301"/>
    </location>
</feature>
<comment type="caution">
    <text evidence="3">The sequence shown here is derived from an EMBL/GenBank/DDBJ whole genome shotgun (WGS) entry which is preliminary data.</text>
</comment>
<dbReference type="EMBL" id="JAPFFF010000015">
    <property type="protein sequence ID" value="KAK8866676.1"/>
    <property type="molecule type" value="Genomic_DNA"/>
</dbReference>
<sequence>MNPNIRKNSSFSNKIKNFVEKTKLQHVVKNDHSSETDDTPMTEKFVFTPADQNLEKSFQARENLANFKRFLDSHPDDPMEAFQLVQQSLLDAFAELADKTVVLKTKLENSQISNKEIDAQIKEKEEIRLNLERQVRNNNGEIRQLKIQYHALKDETENINNQLKKTEKYKMEKNKFSLLYQDLLSQKLQGKSNYEQSKIETSKLEKELESAKLQFDEQKIKMEEEVQKSETQVKDLANKAKKADQIEKSLASKPKQENVEKEPKKTAFVINDNVKVSNEEIKQLKLMIESIQRENNHLTEERNSKMMDIDCIMQENLGLKQIIRKMTEG</sequence>
<feature type="compositionally biased region" description="Basic and acidic residues" evidence="2">
    <location>
        <begin position="254"/>
        <end position="263"/>
    </location>
</feature>
<organism evidence="3 4">
    <name type="scientific">Tritrichomonas musculus</name>
    <dbReference type="NCBI Taxonomy" id="1915356"/>
    <lineage>
        <taxon>Eukaryota</taxon>
        <taxon>Metamonada</taxon>
        <taxon>Parabasalia</taxon>
        <taxon>Tritrichomonadida</taxon>
        <taxon>Tritrichomonadidae</taxon>
        <taxon>Tritrichomonas</taxon>
    </lineage>
</organism>
<protein>
    <submittedName>
        <fullName evidence="3">Uncharacterized protein</fullName>
    </submittedName>
</protein>
<evidence type="ECO:0000313" key="3">
    <source>
        <dbReference type="EMBL" id="KAK8866676.1"/>
    </source>
</evidence>
<name>A0ABR2IP28_9EUKA</name>
<keyword evidence="1" id="KW-0175">Coiled coil</keyword>
<reference evidence="3 4" key="1">
    <citation type="submission" date="2024-04" db="EMBL/GenBank/DDBJ databases">
        <title>Tritrichomonas musculus Genome.</title>
        <authorList>
            <person name="Alves-Ferreira E."/>
            <person name="Grigg M."/>
            <person name="Lorenzi H."/>
            <person name="Galac M."/>
        </authorList>
    </citation>
    <scope>NUCLEOTIDE SEQUENCE [LARGE SCALE GENOMIC DNA]</scope>
    <source>
        <strain evidence="3 4">EAF2021</strain>
    </source>
</reference>
<dbReference type="Proteomes" id="UP001470230">
    <property type="component" value="Unassembled WGS sequence"/>
</dbReference>
<proteinExistence type="predicted"/>
<keyword evidence="4" id="KW-1185">Reference proteome</keyword>
<feature type="compositionally biased region" description="Basic and acidic residues" evidence="2">
    <location>
        <begin position="226"/>
        <end position="247"/>
    </location>
</feature>
<evidence type="ECO:0000256" key="1">
    <source>
        <dbReference type="SAM" id="Coils"/>
    </source>
</evidence>